<feature type="compositionally biased region" description="Polar residues" evidence="22">
    <location>
        <begin position="1046"/>
        <end position="1064"/>
    </location>
</feature>
<keyword evidence="8" id="KW-0479">Metal-binding</keyword>
<name>A0A9Q1BVU0_HOLLE</name>
<organism evidence="24 25">
    <name type="scientific">Holothuria leucospilota</name>
    <name type="common">Black long sea cucumber</name>
    <name type="synonym">Mertensiothuria leucospilota</name>
    <dbReference type="NCBI Taxonomy" id="206669"/>
    <lineage>
        <taxon>Eukaryota</taxon>
        <taxon>Metazoa</taxon>
        <taxon>Echinodermata</taxon>
        <taxon>Eleutherozoa</taxon>
        <taxon>Echinozoa</taxon>
        <taxon>Holothuroidea</taxon>
        <taxon>Aspidochirotacea</taxon>
        <taxon>Aspidochirotida</taxon>
        <taxon>Holothuriidae</taxon>
        <taxon>Holothuria</taxon>
    </lineage>
</organism>
<dbReference type="Gene3D" id="2.60.40.3120">
    <property type="match status" value="1"/>
</dbReference>
<dbReference type="GO" id="GO:0005819">
    <property type="term" value="C:spindle"/>
    <property type="evidence" value="ECO:0007669"/>
    <property type="project" value="UniProtKB-SubCell"/>
</dbReference>
<comment type="caution">
    <text evidence="24">The sequence shown here is derived from an EMBL/GenBank/DDBJ whole genome shotgun (WGS) entry which is preliminary data.</text>
</comment>
<dbReference type="GO" id="GO:0004181">
    <property type="term" value="F:metallocarboxypeptidase activity"/>
    <property type="evidence" value="ECO:0007669"/>
    <property type="project" value="InterPro"/>
</dbReference>
<feature type="compositionally biased region" description="Polar residues" evidence="22">
    <location>
        <begin position="809"/>
        <end position="824"/>
    </location>
</feature>
<evidence type="ECO:0000256" key="6">
    <source>
        <dbReference type="ARBA" id="ARBA00022490"/>
    </source>
</evidence>
<dbReference type="InterPro" id="IPR050821">
    <property type="entry name" value="Cytosolic_carboxypeptidase"/>
</dbReference>
<evidence type="ECO:0000313" key="25">
    <source>
        <dbReference type="Proteomes" id="UP001152320"/>
    </source>
</evidence>
<evidence type="ECO:0000256" key="19">
    <source>
        <dbReference type="ARBA" id="ARBA00032928"/>
    </source>
</evidence>
<feature type="compositionally biased region" description="Basic residues" evidence="22">
    <location>
        <begin position="979"/>
        <end position="990"/>
    </location>
</feature>
<comment type="catalytic activity">
    <reaction evidence="16">
        <text>C-terminal L-alpha-aminoacyl-L-glutamyl-[tubulin] + H2O = C-terminal L-alpha-aminoacyl-[tubulin] + L-glutamate</text>
        <dbReference type="Rhea" id="RHEA:63796"/>
        <dbReference type="Rhea" id="RHEA-COMP:16436"/>
        <dbReference type="Rhea" id="RHEA-COMP:16437"/>
        <dbReference type="ChEBI" id="CHEBI:15377"/>
        <dbReference type="ChEBI" id="CHEBI:29985"/>
        <dbReference type="ChEBI" id="CHEBI:90782"/>
        <dbReference type="ChEBI" id="CHEBI:149556"/>
        <dbReference type="EC" id="3.4.17.24"/>
    </reaction>
    <physiologicalReaction direction="left-to-right" evidence="16">
        <dbReference type="Rhea" id="RHEA:63797"/>
    </physiologicalReaction>
</comment>
<sequence length="1095" mass="122635">MEARISGILFTSKFDSGNLARVERIHNDDEGDPSSHRIGDIASLPDYEFNLWTRPDCDGTEFQNGNRSWFHFAVKGCPQNKLMKFNIMNMNRQGKLYNQGMAPVVKVLPQKPRWERIRDRPVCETIDGQFIMSFTYRFEYRYSTVYFAFCYPFSYTECQNKLEELDQQFTTCQELGPSSPSESIYYHRELLCNSLDGLRVDLITISSCHAITKQREPRLDKLFPDLKTPRAHQFENKRKVYFVSSRVHPGETPSSFVFNGFLDFILRPKDPRAKQLRKQYVFKMIPLLNPDGVHRGHYRTDQRGVNLNRMYTNPDFGFHPSVYAAKSLVVYHHMQSRVKSILSSEDSKTTACGDGGGTSVKRVNSGVGVDGDTGVSGLNAIAVLELEQKNAQEDVSENTSGNADSIESVRASSSHQERRADSQGTETSSHHISDNCSLDNSDDEEDVCGAMDSLSVKTTLFNNNNSNNINSLSVPPNESGIAFYVDLHGHASKRGCFMYGNHLPDEEKQVENVLFPKLISLNSSHFDFDGCNFSEKNMYSKDKRDGMSKEGSGRVAMLKATGIIHSYTLECNYNTGRFMNSIAPACMDDGRATPPQVAGFPPKYSISHFEDVGRALAIAALDLTDTNPWSRLASTEYSSVHAIRAWVQRYLRSMKGAPSLPKKMSRVASKTSSLVATATSRQNLQMHTKPRLVAGDTKAVAFGRGLTQRPSVSPTRKFVASKHLGPVKETRASIERKKKITSSQPMQSSKSLPTREVSVKSFEKPPNSTKFKSHIPTSFHQNGKEPVSLSMTHKPSNVSLSIIRSRANSRNAVGKLNPSSSDQSMSKDKNSKNLNDYKKDKSLEQDSAVVQNLLNHMVVKVLEQRADSAMAGCVLPNKDEFNSGAVNVSQRPHSAFPLRNSDQHISQLTQWPVNRIIMQIPQMTSQVVEPAAGNNHNGKPMFKSFVQRKNSNLHVRQGKKNPSQDRRDLTRLTNTLQKSPKKSSIPKRSHSQGPTRKQNQAKHKQKTSTGQLQEEDLFHSGYVDRIIQQRLLNSSLSDPSPGESSYPNFTCKSLEPKTSASSPRSFHDMKRLLKLVSPTPGTVPPRRLPTLDQSL</sequence>
<dbReference type="GO" id="GO:0030496">
    <property type="term" value="C:midbody"/>
    <property type="evidence" value="ECO:0007669"/>
    <property type="project" value="UniProtKB-SubCell"/>
</dbReference>
<evidence type="ECO:0000256" key="2">
    <source>
        <dbReference type="ARBA" id="ARBA00004123"/>
    </source>
</evidence>
<evidence type="ECO:0000256" key="4">
    <source>
        <dbReference type="ARBA" id="ARBA00004214"/>
    </source>
</evidence>
<accession>A0A9Q1BVU0</accession>
<dbReference type="GO" id="GO:0006508">
    <property type="term" value="P:proteolysis"/>
    <property type="evidence" value="ECO:0007669"/>
    <property type="project" value="UniProtKB-KW"/>
</dbReference>
<evidence type="ECO:0000256" key="22">
    <source>
        <dbReference type="SAM" id="MobiDB-lite"/>
    </source>
</evidence>
<keyword evidence="10" id="KW-0862">Zinc</keyword>
<evidence type="ECO:0000256" key="10">
    <source>
        <dbReference type="ARBA" id="ARBA00022833"/>
    </source>
</evidence>
<feature type="compositionally biased region" description="Low complexity" evidence="22">
    <location>
        <begin position="1034"/>
        <end position="1045"/>
    </location>
</feature>
<evidence type="ECO:0000256" key="13">
    <source>
        <dbReference type="ARBA" id="ARBA00023242"/>
    </source>
</evidence>
<dbReference type="CDD" id="cd06236">
    <property type="entry name" value="M14_AGBL5_like"/>
    <property type="match status" value="1"/>
</dbReference>
<evidence type="ECO:0000256" key="16">
    <source>
        <dbReference type="ARBA" id="ARBA00024627"/>
    </source>
</evidence>
<comment type="catalytic activity">
    <reaction evidence="20">
        <text>gamma-L-glutamyl-L-glutamyl-[protein] + H2O = L-glutamyl-[protein] + L-glutamate</text>
        <dbReference type="Rhea" id="RHEA:60152"/>
        <dbReference type="Rhea" id="RHEA-COMP:10208"/>
        <dbReference type="Rhea" id="RHEA-COMP:15517"/>
        <dbReference type="ChEBI" id="CHEBI:15377"/>
        <dbReference type="ChEBI" id="CHEBI:29973"/>
        <dbReference type="ChEBI" id="CHEBI:29985"/>
        <dbReference type="ChEBI" id="CHEBI:143622"/>
    </reaction>
    <physiologicalReaction direction="left-to-right" evidence="20">
        <dbReference type="Rhea" id="RHEA:60153"/>
    </physiologicalReaction>
</comment>
<evidence type="ECO:0000256" key="20">
    <source>
        <dbReference type="ARBA" id="ARBA00047714"/>
    </source>
</evidence>
<feature type="region of interest" description="Disordered" evidence="22">
    <location>
        <begin position="1034"/>
        <end position="1066"/>
    </location>
</feature>
<evidence type="ECO:0000256" key="1">
    <source>
        <dbReference type="ARBA" id="ARBA00001947"/>
    </source>
</evidence>
<comment type="subcellular location">
    <subcellularLocation>
        <location evidence="3">Cytoplasm</location>
        <location evidence="3">Cytoskeleton</location>
        <location evidence="3">Spindle</location>
    </subcellularLocation>
    <subcellularLocation>
        <location evidence="4">Midbody</location>
    </subcellularLocation>
    <subcellularLocation>
        <location evidence="2">Nucleus</location>
    </subcellularLocation>
</comment>
<feature type="active site" description="Proton donor/acceptor" evidence="21">
    <location>
        <position position="570"/>
    </location>
</feature>
<feature type="domain" description="Peptidase M14" evidence="23">
    <location>
        <begin position="151"/>
        <end position="624"/>
    </location>
</feature>
<keyword evidence="12" id="KW-0206">Cytoskeleton</keyword>
<evidence type="ECO:0000259" key="23">
    <source>
        <dbReference type="PROSITE" id="PS52035"/>
    </source>
</evidence>
<dbReference type="PANTHER" id="PTHR12756">
    <property type="entry name" value="CYTOSOLIC CARBOXYPEPTIDASE"/>
    <property type="match status" value="1"/>
</dbReference>
<comment type="cofactor">
    <cofactor evidence="1">
        <name>Zn(2+)</name>
        <dbReference type="ChEBI" id="CHEBI:29105"/>
    </cofactor>
</comment>
<dbReference type="Pfam" id="PF18027">
    <property type="entry name" value="Pepdidase_M14_N"/>
    <property type="match status" value="1"/>
</dbReference>
<feature type="compositionally biased region" description="Polar residues" evidence="22">
    <location>
        <begin position="397"/>
        <end position="414"/>
    </location>
</feature>
<comment type="catalytic activity">
    <reaction evidence="15">
        <text>C-terminal L-alpha-aminoacyl-L-glutamyl-L-glutamyl-[tubulin] + H2O = C-terminal L-alpha-aminoacyl-L-glutamyl-[tubulin] + L-glutamate</text>
        <dbReference type="Rhea" id="RHEA:63792"/>
        <dbReference type="Rhea" id="RHEA-COMP:16435"/>
        <dbReference type="Rhea" id="RHEA-COMP:16436"/>
        <dbReference type="ChEBI" id="CHEBI:15377"/>
        <dbReference type="ChEBI" id="CHEBI:29985"/>
        <dbReference type="ChEBI" id="CHEBI:149555"/>
        <dbReference type="ChEBI" id="CHEBI:149556"/>
        <dbReference type="EC" id="3.4.17.24"/>
    </reaction>
    <physiologicalReaction direction="left-to-right" evidence="15">
        <dbReference type="Rhea" id="RHEA:63793"/>
    </physiologicalReaction>
</comment>
<dbReference type="PANTHER" id="PTHR12756:SF12">
    <property type="entry name" value="CYTOSOLIC CARBOXYPEPTIDASE-LIKE PROTEIN 5"/>
    <property type="match status" value="1"/>
</dbReference>
<evidence type="ECO:0000256" key="3">
    <source>
        <dbReference type="ARBA" id="ARBA00004186"/>
    </source>
</evidence>
<feature type="region of interest" description="Disordered" evidence="22">
    <location>
        <begin position="392"/>
        <end position="444"/>
    </location>
</feature>
<dbReference type="GO" id="GO:0005634">
    <property type="term" value="C:nucleus"/>
    <property type="evidence" value="ECO:0007669"/>
    <property type="project" value="UniProtKB-SubCell"/>
</dbReference>
<evidence type="ECO:0000256" key="18">
    <source>
        <dbReference type="ARBA" id="ARBA00032753"/>
    </source>
</evidence>
<dbReference type="PROSITE" id="PS52035">
    <property type="entry name" value="PEPTIDASE_M14"/>
    <property type="match status" value="1"/>
</dbReference>
<reference evidence="24" key="1">
    <citation type="submission" date="2021-10" db="EMBL/GenBank/DDBJ databases">
        <title>Tropical sea cucumber genome reveals ecological adaptation and Cuvierian tubules defense mechanism.</title>
        <authorList>
            <person name="Chen T."/>
        </authorList>
    </citation>
    <scope>NUCLEOTIDE SEQUENCE</scope>
    <source>
        <strain evidence="24">Nanhai2018</strain>
        <tissue evidence="24">Muscle</tissue>
    </source>
</reference>
<dbReference type="InterPro" id="IPR034286">
    <property type="entry name" value="M14_AGBL5-like"/>
</dbReference>
<proteinExistence type="inferred from homology"/>
<feature type="compositionally biased region" description="Polar residues" evidence="22">
    <location>
        <begin position="766"/>
        <end position="781"/>
    </location>
</feature>
<evidence type="ECO:0000256" key="11">
    <source>
        <dbReference type="ARBA" id="ARBA00023049"/>
    </source>
</evidence>
<feature type="region of interest" description="Disordered" evidence="22">
    <location>
        <begin position="809"/>
        <end position="840"/>
    </location>
</feature>
<evidence type="ECO:0000256" key="14">
    <source>
        <dbReference type="ARBA" id="ARBA00024141"/>
    </source>
</evidence>
<keyword evidence="9" id="KW-0378">Hydrolase</keyword>
<keyword evidence="13" id="KW-0539">Nucleus</keyword>
<evidence type="ECO:0000256" key="8">
    <source>
        <dbReference type="ARBA" id="ARBA00022723"/>
    </source>
</evidence>
<protein>
    <recommendedName>
        <fullName evidence="14">Cytosolic carboxypeptidase-like protein 5</fullName>
        <ecNumber evidence="17">3.4.17.24</ecNumber>
    </recommendedName>
    <alternativeName>
        <fullName evidence="19">ATP/GTP-binding protein-like 5</fullName>
    </alternativeName>
    <alternativeName>
        <fullName evidence="18">Protein deglutamylase CCP5</fullName>
    </alternativeName>
</protein>
<dbReference type="GO" id="GO:0008270">
    <property type="term" value="F:zinc ion binding"/>
    <property type="evidence" value="ECO:0007669"/>
    <property type="project" value="InterPro"/>
</dbReference>
<feature type="region of interest" description="Disordered" evidence="22">
    <location>
        <begin position="728"/>
        <end position="792"/>
    </location>
</feature>
<feature type="region of interest" description="Disordered" evidence="22">
    <location>
        <begin position="1076"/>
        <end position="1095"/>
    </location>
</feature>
<keyword evidence="6" id="KW-0963">Cytoplasm</keyword>
<evidence type="ECO:0000313" key="24">
    <source>
        <dbReference type="EMBL" id="KAJ8033700.1"/>
    </source>
</evidence>
<evidence type="ECO:0000256" key="17">
    <source>
        <dbReference type="ARBA" id="ARBA00026108"/>
    </source>
</evidence>
<dbReference type="SUPFAM" id="SSF53187">
    <property type="entry name" value="Zn-dependent exopeptidases"/>
    <property type="match status" value="1"/>
</dbReference>
<dbReference type="Gene3D" id="3.40.630.10">
    <property type="entry name" value="Zn peptidases"/>
    <property type="match status" value="2"/>
</dbReference>
<feature type="region of interest" description="Disordered" evidence="22">
    <location>
        <begin position="342"/>
        <end position="369"/>
    </location>
</feature>
<dbReference type="EC" id="3.4.17.24" evidence="17"/>
<keyword evidence="11" id="KW-0482">Metalloprotease</keyword>
<dbReference type="AlphaFoldDB" id="A0A9Q1BVU0"/>
<keyword evidence="7" id="KW-0645">Protease</keyword>
<dbReference type="EMBL" id="JAIZAY010000011">
    <property type="protein sequence ID" value="KAJ8033700.1"/>
    <property type="molecule type" value="Genomic_DNA"/>
</dbReference>
<keyword evidence="25" id="KW-1185">Reference proteome</keyword>
<gene>
    <name evidence="24" type="ORF">HOLleu_24031</name>
</gene>
<keyword evidence="24" id="KW-0121">Carboxypeptidase</keyword>
<dbReference type="Proteomes" id="UP001152320">
    <property type="component" value="Chromosome 11"/>
</dbReference>
<feature type="region of interest" description="Disordered" evidence="22">
    <location>
        <begin position="951"/>
        <end position="1015"/>
    </location>
</feature>
<dbReference type="InterPro" id="IPR040626">
    <property type="entry name" value="Pepdidase_M14_N"/>
</dbReference>
<comment type="similarity">
    <text evidence="5 21">Belongs to the peptidase M14 family.</text>
</comment>
<evidence type="ECO:0000256" key="5">
    <source>
        <dbReference type="ARBA" id="ARBA00005988"/>
    </source>
</evidence>
<evidence type="ECO:0000256" key="9">
    <source>
        <dbReference type="ARBA" id="ARBA00022801"/>
    </source>
</evidence>
<evidence type="ECO:0000256" key="15">
    <source>
        <dbReference type="ARBA" id="ARBA00024524"/>
    </source>
</evidence>
<dbReference type="Pfam" id="PF00246">
    <property type="entry name" value="Peptidase_M14"/>
    <property type="match status" value="1"/>
</dbReference>
<evidence type="ECO:0000256" key="12">
    <source>
        <dbReference type="ARBA" id="ARBA00023212"/>
    </source>
</evidence>
<evidence type="ECO:0000256" key="21">
    <source>
        <dbReference type="PROSITE-ProRule" id="PRU01379"/>
    </source>
</evidence>
<dbReference type="OrthoDB" id="10253041at2759"/>
<feature type="compositionally biased region" description="Polar residues" evidence="22">
    <location>
        <begin position="741"/>
        <end position="752"/>
    </location>
</feature>
<dbReference type="InterPro" id="IPR000834">
    <property type="entry name" value="Peptidase_M14"/>
</dbReference>
<evidence type="ECO:0000256" key="7">
    <source>
        <dbReference type="ARBA" id="ARBA00022670"/>
    </source>
</evidence>
<feature type="compositionally biased region" description="Basic and acidic residues" evidence="22">
    <location>
        <begin position="825"/>
        <end position="840"/>
    </location>
</feature>